<dbReference type="InterPro" id="IPR058533">
    <property type="entry name" value="Cation_efflux_TM"/>
</dbReference>
<dbReference type="EMBL" id="DQWS01000171">
    <property type="protein sequence ID" value="HDD53322.1"/>
    <property type="molecule type" value="Genomic_DNA"/>
</dbReference>
<dbReference type="InterPro" id="IPR050291">
    <property type="entry name" value="CDF_Transporter"/>
</dbReference>
<evidence type="ECO:0000259" key="8">
    <source>
        <dbReference type="Pfam" id="PF01545"/>
    </source>
</evidence>
<feature type="transmembrane region" description="Helical" evidence="7">
    <location>
        <begin position="80"/>
        <end position="97"/>
    </location>
</feature>
<accession>A0A7C0U6M6</accession>
<dbReference type="GO" id="GO:0015341">
    <property type="term" value="F:zinc efflux antiporter activity"/>
    <property type="evidence" value="ECO:0007669"/>
    <property type="project" value="TreeGrafter"/>
</dbReference>
<dbReference type="NCBIfam" id="TIGR01297">
    <property type="entry name" value="CDF"/>
    <property type="match status" value="1"/>
</dbReference>
<evidence type="ECO:0000256" key="1">
    <source>
        <dbReference type="ARBA" id="ARBA00004141"/>
    </source>
</evidence>
<dbReference type="PANTHER" id="PTHR43840:SF15">
    <property type="entry name" value="MITOCHONDRIAL METAL TRANSPORTER 1-RELATED"/>
    <property type="match status" value="1"/>
</dbReference>
<evidence type="ECO:0000313" key="11">
    <source>
        <dbReference type="EMBL" id="HDD53322.1"/>
    </source>
</evidence>
<evidence type="ECO:0000256" key="7">
    <source>
        <dbReference type="SAM" id="Phobius"/>
    </source>
</evidence>
<comment type="subcellular location">
    <subcellularLocation>
        <location evidence="1">Membrane</location>
        <topology evidence="1">Multi-pass membrane protein</topology>
    </subcellularLocation>
</comment>
<keyword evidence="5 7" id="KW-1133">Transmembrane helix</keyword>
<protein>
    <submittedName>
        <fullName evidence="11">Cation diffusion facilitator family transporter</fullName>
    </submittedName>
</protein>
<dbReference type="GO" id="GO:0015093">
    <property type="term" value="F:ferrous iron transmembrane transporter activity"/>
    <property type="evidence" value="ECO:0007669"/>
    <property type="project" value="TreeGrafter"/>
</dbReference>
<evidence type="ECO:0000256" key="4">
    <source>
        <dbReference type="ARBA" id="ARBA00022692"/>
    </source>
</evidence>
<comment type="similarity">
    <text evidence="2">Belongs to the cation diffusion facilitator (CDF) transporter (TC 2.A.4) family.</text>
</comment>
<dbReference type="Gene3D" id="3.30.70.1350">
    <property type="entry name" value="Cation efflux protein, cytoplasmic domain"/>
    <property type="match status" value="1"/>
</dbReference>
<feature type="transmembrane region" description="Helical" evidence="7">
    <location>
        <begin position="39"/>
        <end position="60"/>
    </location>
</feature>
<dbReference type="Pfam" id="PF02579">
    <property type="entry name" value="Nitro_FeMo-Co"/>
    <property type="match status" value="1"/>
</dbReference>
<dbReference type="GO" id="GO:0015086">
    <property type="term" value="F:cadmium ion transmembrane transporter activity"/>
    <property type="evidence" value="ECO:0007669"/>
    <property type="project" value="TreeGrafter"/>
</dbReference>
<evidence type="ECO:0000256" key="3">
    <source>
        <dbReference type="ARBA" id="ARBA00022448"/>
    </source>
</evidence>
<proteinExistence type="inferred from homology"/>
<dbReference type="InterPro" id="IPR036837">
    <property type="entry name" value="Cation_efflux_CTD_sf"/>
</dbReference>
<gene>
    <name evidence="11" type="ORF">ENF32_04575</name>
</gene>
<keyword evidence="3" id="KW-0813">Transport</keyword>
<dbReference type="InterPro" id="IPR036105">
    <property type="entry name" value="DiNase_FeMo-co_biosyn_sf"/>
</dbReference>
<dbReference type="Gene3D" id="1.20.1510.10">
    <property type="entry name" value="Cation efflux protein transmembrane domain"/>
    <property type="match status" value="1"/>
</dbReference>
<reference evidence="11" key="1">
    <citation type="journal article" date="2020" name="mSystems">
        <title>Genome- and Community-Level Interaction Insights into Carbon Utilization and Element Cycling Functions of Hydrothermarchaeota in Hydrothermal Sediment.</title>
        <authorList>
            <person name="Zhou Z."/>
            <person name="Liu Y."/>
            <person name="Xu W."/>
            <person name="Pan J."/>
            <person name="Luo Z.H."/>
            <person name="Li M."/>
        </authorList>
    </citation>
    <scope>NUCLEOTIDE SEQUENCE [LARGE SCALE GENOMIC DNA]</scope>
    <source>
        <strain evidence="11">HyVt-115</strain>
    </source>
</reference>
<dbReference type="InterPro" id="IPR003731">
    <property type="entry name" value="Di-Nase_FeMo-co_biosynth"/>
</dbReference>
<dbReference type="SUPFAM" id="SSF161111">
    <property type="entry name" value="Cation efflux protein transmembrane domain-like"/>
    <property type="match status" value="1"/>
</dbReference>
<dbReference type="GO" id="GO:0005886">
    <property type="term" value="C:plasma membrane"/>
    <property type="evidence" value="ECO:0007669"/>
    <property type="project" value="TreeGrafter"/>
</dbReference>
<feature type="transmembrane region" description="Helical" evidence="7">
    <location>
        <begin position="156"/>
        <end position="173"/>
    </location>
</feature>
<dbReference type="Gene3D" id="3.30.420.130">
    <property type="entry name" value="Dinitrogenase iron-molybdenum cofactor biosynthesis domain"/>
    <property type="match status" value="1"/>
</dbReference>
<keyword evidence="4 7" id="KW-0812">Transmembrane</keyword>
<organism evidence="11">
    <name type="scientific">Thermosulfidibacter takaii</name>
    <dbReference type="NCBI Taxonomy" id="412593"/>
    <lineage>
        <taxon>Bacteria</taxon>
        <taxon>Pseudomonadati</taxon>
        <taxon>Thermosulfidibacterota</taxon>
        <taxon>Thermosulfidibacteria</taxon>
        <taxon>Thermosulfidibacterales</taxon>
        <taxon>Thermosulfidibacteraceae</taxon>
    </lineage>
</organism>
<feature type="domain" description="Cation efflux protein transmembrane" evidence="8">
    <location>
        <begin position="14"/>
        <end position="204"/>
    </location>
</feature>
<evidence type="ECO:0000256" key="2">
    <source>
        <dbReference type="ARBA" id="ARBA00008114"/>
    </source>
</evidence>
<dbReference type="Proteomes" id="UP000885690">
    <property type="component" value="Unassembled WGS sequence"/>
</dbReference>
<sequence length="409" mass="45367">MIEGESSKSSQIALYSVLLNLGVTITKATLALATGSAAVLADTIHGLSDLVASLAVWLGIKISRLNSREFPFGLYKLENLVEMGTGFLILFAGYEILRHMVLCHKGREITYIPQAMVLLVFLSVIIYLFVQYEKAWAQRLNSPALMADAEHWKADILSNGILVVSFLGSLMGIQAIDRIAAALIVVFIVEAAWKLLRNSIKSLLDASVDYSTLDKISRVVLAFPKVKRIKNIAARSSGPCIFAHVEVVIKEKDLKRAHDLTEEMEEAVKKAVPHVEKIFIHYEPEEKKEEIWVIPLEGKEGTISSYFGRAPYLAFLTLHSTTGKLLETKIEENPFRYLGKGRGVHLAEMLVERGVDKVLVKEDIGHKGPGFILRNAGTEVITTHARSLKEILEQKEVKDGGKTEAHQKA</sequence>
<dbReference type="InterPro" id="IPR027470">
    <property type="entry name" value="Cation_efflux_CTD"/>
</dbReference>
<dbReference type="SUPFAM" id="SSF160240">
    <property type="entry name" value="Cation efflux protein cytoplasmic domain-like"/>
    <property type="match status" value="1"/>
</dbReference>
<dbReference type="InterPro" id="IPR027469">
    <property type="entry name" value="Cation_efflux_TMD_sf"/>
</dbReference>
<evidence type="ECO:0000256" key="6">
    <source>
        <dbReference type="ARBA" id="ARBA00023136"/>
    </source>
</evidence>
<name>A0A7C0U6M6_9BACT</name>
<dbReference type="InterPro" id="IPR002524">
    <property type="entry name" value="Cation_efflux"/>
</dbReference>
<evidence type="ECO:0000256" key="5">
    <source>
        <dbReference type="ARBA" id="ARBA00022989"/>
    </source>
</evidence>
<dbReference type="Pfam" id="PF01545">
    <property type="entry name" value="Cation_efflux"/>
    <property type="match status" value="1"/>
</dbReference>
<feature type="transmembrane region" description="Helical" evidence="7">
    <location>
        <begin position="109"/>
        <end position="130"/>
    </location>
</feature>
<feature type="transmembrane region" description="Helical" evidence="7">
    <location>
        <begin position="179"/>
        <end position="196"/>
    </location>
</feature>
<evidence type="ECO:0000259" key="10">
    <source>
        <dbReference type="Pfam" id="PF16916"/>
    </source>
</evidence>
<keyword evidence="6 7" id="KW-0472">Membrane</keyword>
<feature type="domain" description="Cation efflux protein cytoplasmic" evidence="10">
    <location>
        <begin position="211"/>
        <end position="285"/>
    </location>
</feature>
<dbReference type="Pfam" id="PF16916">
    <property type="entry name" value="ZT_dimer"/>
    <property type="match status" value="1"/>
</dbReference>
<comment type="caution">
    <text evidence="11">The sequence shown here is derived from an EMBL/GenBank/DDBJ whole genome shotgun (WGS) entry which is preliminary data.</text>
</comment>
<dbReference type="AlphaFoldDB" id="A0A7C0U6M6"/>
<feature type="transmembrane region" description="Helical" evidence="7">
    <location>
        <begin position="12"/>
        <end position="33"/>
    </location>
</feature>
<feature type="domain" description="Dinitrogenase iron-molybdenum cofactor biosynthesis" evidence="9">
    <location>
        <begin position="300"/>
        <end position="394"/>
    </location>
</feature>
<dbReference type="GO" id="GO:0006882">
    <property type="term" value="P:intracellular zinc ion homeostasis"/>
    <property type="evidence" value="ECO:0007669"/>
    <property type="project" value="TreeGrafter"/>
</dbReference>
<dbReference type="SUPFAM" id="SSF53146">
    <property type="entry name" value="Nitrogenase accessory factor-like"/>
    <property type="match status" value="1"/>
</dbReference>
<dbReference type="PANTHER" id="PTHR43840">
    <property type="entry name" value="MITOCHONDRIAL METAL TRANSPORTER 1-RELATED"/>
    <property type="match status" value="1"/>
</dbReference>
<evidence type="ECO:0000259" key="9">
    <source>
        <dbReference type="Pfam" id="PF02579"/>
    </source>
</evidence>